<dbReference type="EMBL" id="JARAOO010000010">
    <property type="protein sequence ID" value="KAJ7953416.1"/>
    <property type="molecule type" value="Genomic_DNA"/>
</dbReference>
<keyword evidence="2" id="KW-0472">Membrane</keyword>
<dbReference type="PANTHER" id="PTHR35297">
    <property type="entry name" value="PROTEIN, PUTATIVE-RELATED"/>
    <property type="match status" value="1"/>
</dbReference>
<evidence type="ECO:0000313" key="4">
    <source>
        <dbReference type="Proteomes" id="UP001163823"/>
    </source>
</evidence>
<sequence>MHRQSLGSPSSKLHSHGGGKEEIVIVEEPKRRDSVSSSLHIGSYDEDHNNKTPKSHRLSSPPSKPASFIHLIPILILLCFLILYLCSHSPSQSDLAQFNGFKRSSKLIDSAVEMNDIGRYTAANRGGFLAIRSLHNLQEIRKDTRKSRTHRKFADF</sequence>
<dbReference type="AlphaFoldDB" id="A0AAD7L9U4"/>
<keyword evidence="2" id="KW-0812">Transmembrane</keyword>
<dbReference type="Proteomes" id="UP001163823">
    <property type="component" value="Chromosome 10"/>
</dbReference>
<keyword evidence="4" id="KW-1185">Reference proteome</keyword>
<gene>
    <name evidence="3" type="ORF">O6P43_025124</name>
</gene>
<organism evidence="3 4">
    <name type="scientific">Quillaja saponaria</name>
    <name type="common">Soap bark tree</name>
    <dbReference type="NCBI Taxonomy" id="32244"/>
    <lineage>
        <taxon>Eukaryota</taxon>
        <taxon>Viridiplantae</taxon>
        <taxon>Streptophyta</taxon>
        <taxon>Embryophyta</taxon>
        <taxon>Tracheophyta</taxon>
        <taxon>Spermatophyta</taxon>
        <taxon>Magnoliopsida</taxon>
        <taxon>eudicotyledons</taxon>
        <taxon>Gunneridae</taxon>
        <taxon>Pentapetalae</taxon>
        <taxon>rosids</taxon>
        <taxon>fabids</taxon>
        <taxon>Fabales</taxon>
        <taxon>Quillajaceae</taxon>
        <taxon>Quillaja</taxon>
    </lineage>
</organism>
<evidence type="ECO:0000313" key="3">
    <source>
        <dbReference type="EMBL" id="KAJ7953416.1"/>
    </source>
</evidence>
<feature type="compositionally biased region" description="Basic and acidic residues" evidence="1">
    <location>
        <begin position="18"/>
        <end position="34"/>
    </location>
</feature>
<evidence type="ECO:0000256" key="2">
    <source>
        <dbReference type="SAM" id="Phobius"/>
    </source>
</evidence>
<feature type="transmembrane region" description="Helical" evidence="2">
    <location>
        <begin position="68"/>
        <end position="86"/>
    </location>
</feature>
<dbReference type="PANTHER" id="PTHR35297:SF2">
    <property type="entry name" value="PROTEIN, PUTATIVE-RELATED"/>
    <property type="match status" value="1"/>
</dbReference>
<name>A0AAD7L9U4_QUISA</name>
<proteinExistence type="predicted"/>
<dbReference type="KEGG" id="qsa:O6P43_025124"/>
<evidence type="ECO:0000256" key="1">
    <source>
        <dbReference type="SAM" id="MobiDB-lite"/>
    </source>
</evidence>
<accession>A0AAD7L9U4</accession>
<protein>
    <submittedName>
        <fullName evidence="3">Ribosome maturation factor</fullName>
    </submittedName>
</protein>
<comment type="caution">
    <text evidence="3">The sequence shown here is derived from an EMBL/GenBank/DDBJ whole genome shotgun (WGS) entry which is preliminary data.</text>
</comment>
<keyword evidence="2" id="KW-1133">Transmembrane helix</keyword>
<feature type="region of interest" description="Disordered" evidence="1">
    <location>
        <begin position="1"/>
        <end position="63"/>
    </location>
</feature>
<feature type="compositionally biased region" description="Polar residues" evidence="1">
    <location>
        <begin position="1"/>
        <end position="12"/>
    </location>
</feature>
<reference evidence="3" key="1">
    <citation type="journal article" date="2023" name="Science">
        <title>Elucidation of the pathway for biosynthesis of saponin adjuvants from the soapbark tree.</title>
        <authorList>
            <person name="Reed J."/>
            <person name="Orme A."/>
            <person name="El-Demerdash A."/>
            <person name="Owen C."/>
            <person name="Martin L.B.B."/>
            <person name="Misra R.C."/>
            <person name="Kikuchi S."/>
            <person name="Rejzek M."/>
            <person name="Martin A.C."/>
            <person name="Harkess A."/>
            <person name="Leebens-Mack J."/>
            <person name="Louveau T."/>
            <person name="Stephenson M.J."/>
            <person name="Osbourn A."/>
        </authorList>
    </citation>
    <scope>NUCLEOTIDE SEQUENCE</scope>
    <source>
        <strain evidence="3">S10</strain>
    </source>
</reference>